<dbReference type="RefSeq" id="WP_061523515.1">
    <property type="nucleotide sequence ID" value="NZ_JARLZY010000017.1"/>
</dbReference>
<dbReference type="GO" id="GO:0005524">
    <property type="term" value="F:ATP binding"/>
    <property type="evidence" value="ECO:0007669"/>
    <property type="project" value="UniProtKB-KW"/>
</dbReference>
<dbReference type="InterPro" id="IPR014143">
    <property type="entry name" value="NHEJ_ligase_prk"/>
</dbReference>
<comment type="similarity">
    <text evidence="21">In the C-terminal section; belongs to the ATP-dependent DNA ligase family.</text>
</comment>
<keyword evidence="8" id="KW-0547">Nucleotide-binding</keyword>
<evidence type="ECO:0000256" key="4">
    <source>
        <dbReference type="ARBA" id="ARBA00022679"/>
    </source>
</evidence>
<dbReference type="Gene3D" id="3.30.1490.70">
    <property type="match status" value="1"/>
</dbReference>
<evidence type="ECO:0000256" key="9">
    <source>
        <dbReference type="ARBA" id="ARBA00022763"/>
    </source>
</evidence>
<dbReference type="EC" id="6.5.1.1" evidence="2"/>
<dbReference type="GO" id="GO:0006281">
    <property type="term" value="P:DNA repair"/>
    <property type="evidence" value="ECO:0007669"/>
    <property type="project" value="UniProtKB-KW"/>
</dbReference>
<evidence type="ECO:0000256" key="2">
    <source>
        <dbReference type="ARBA" id="ARBA00012727"/>
    </source>
</evidence>
<evidence type="ECO:0000256" key="20">
    <source>
        <dbReference type="ARBA" id="ARBA00034003"/>
    </source>
</evidence>
<name>A0A150F259_9BACI</name>
<dbReference type="GO" id="GO:0003677">
    <property type="term" value="F:DNA binding"/>
    <property type="evidence" value="ECO:0007669"/>
    <property type="project" value="UniProtKB-KW"/>
</dbReference>
<evidence type="ECO:0000256" key="17">
    <source>
        <dbReference type="ARBA" id="ARBA00023211"/>
    </source>
</evidence>
<protein>
    <recommendedName>
        <fullName evidence="2">DNA ligase (ATP)</fullName>
        <ecNumber evidence="2">6.5.1.1</ecNumber>
    </recommendedName>
    <alternativeName>
        <fullName evidence="19">NHEJ DNA polymerase</fullName>
    </alternativeName>
</protein>
<organism evidence="24 25">
    <name type="scientific">Bacillus nakamurai</name>
    <dbReference type="NCBI Taxonomy" id="1793963"/>
    <lineage>
        <taxon>Bacteria</taxon>
        <taxon>Bacillati</taxon>
        <taxon>Bacillota</taxon>
        <taxon>Bacilli</taxon>
        <taxon>Bacillales</taxon>
        <taxon>Bacillaceae</taxon>
        <taxon>Bacillus</taxon>
    </lineage>
</organism>
<keyword evidence="18" id="KW-0511">Multifunctional enzyme</keyword>
<keyword evidence="7" id="KW-0479">Metal-binding</keyword>
<comment type="similarity">
    <text evidence="22">In the N-terminal section; belongs to the LigD polymerase family.</text>
</comment>
<dbReference type="CDD" id="cd07906">
    <property type="entry name" value="Adenylation_DNA_ligase_LigD_LigC"/>
    <property type="match status" value="1"/>
</dbReference>
<keyword evidence="6" id="KW-0540">Nuclease</keyword>
<dbReference type="GO" id="GO:0006310">
    <property type="term" value="P:DNA recombination"/>
    <property type="evidence" value="ECO:0007669"/>
    <property type="project" value="UniProtKB-KW"/>
</dbReference>
<dbReference type="CDD" id="cd04866">
    <property type="entry name" value="LigD_Pol_like_3"/>
    <property type="match status" value="1"/>
</dbReference>
<dbReference type="NCBIfam" id="TIGR02778">
    <property type="entry name" value="ligD_pol"/>
    <property type="match status" value="1"/>
</dbReference>
<keyword evidence="10" id="KW-0378">Hydrolase</keyword>
<evidence type="ECO:0000256" key="14">
    <source>
        <dbReference type="ARBA" id="ARBA00023125"/>
    </source>
</evidence>
<evidence type="ECO:0000256" key="13">
    <source>
        <dbReference type="ARBA" id="ARBA00022932"/>
    </source>
</evidence>
<evidence type="ECO:0000256" key="7">
    <source>
        <dbReference type="ARBA" id="ARBA00022723"/>
    </source>
</evidence>
<dbReference type="GO" id="GO:0003910">
    <property type="term" value="F:DNA ligase (ATP) activity"/>
    <property type="evidence" value="ECO:0007669"/>
    <property type="project" value="UniProtKB-EC"/>
</dbReference>
<keyword evidence="11" id="KW-0269">Exonuclease</keyword>
<dbReference type="SUPFAM" id="SSF56091">
    <property type="entry name" value="DNA ligase/mRNA capping enzyme, catalytic domain"/>
    <property type="match status" value="1"/>
</dbReference>
<evidence type="ECO:0000256" key="19">
    <source>
        <dbReference type="ARBA" id="ARBA00029943"/>
    </source>
</evidence>
<dbReference type="GO" id="GO:0003887">
    <property type="term" value="F:DNA-directed DNA polymerase activity"/>
    <property type="evidence" value="ECO:0007669"/>
    <property type="project" value="UniProtKB-KW"/>
</dbReference>
<evidence type="ECO:0000256" key="22">
    <source>
        <dbReference type="ARBA" id="ARBA00049990"/>
    </source>
</evidence>
<evidence type="ECO:0000256" key="11">
    <source>
        <dbReference type="ARBA" id="ARBA00022839"/>
    </source>
</evidence>
<evidence type="ECO:0000256" key="3">
    <source>
        <dbReference type="ARBA" id="ARBA00022598"/>
    </source>
</evidence>
<dbReference type="PROSITE" id="PS50160">
    <property type="entry name" value="DNA_LIGASE_A3"/>
    <property type="match status" value="1"/>
</dbReference>
<dbReference type="PROSITE" id="PS00697">
    <property type="entry name" value="DNA_LIGASE_A1"/>
    <property type="match status" value="1"/>
</dbReference>
<dbReference type="SUPFAM" id="SSF56747">
    <property type="entry name" value="Prim-pol domain"/>
    <property type="match status" value="1"/>
</dbReference>
<dbReference type="GO" id="GO:0046872">
    <property type="term" value="F:metal ion binding"/>
    <property type="evidence" value="ECO:0007669"/>
    <property type="project" value="UniProtKB-KW"/>
</dbReference>
<keyword evidence="12" id="KW-0067">ATP-binding</keyword>
<dbReference type="AlphaFoldDB" id="A0A150F259"/>
<keyword evidence="13" id="KW-0239">DNA-directed DNA polymerase</keyword>
<accession>A0A150F259</accession>
<evidence type="ECO:0000256" key="10">
    <source>
        <dbReference type="ARBA" id="ARBA00022801"/>
    </source>
</evidence>
<dbReference type="PANTHER" id="PTHR42705">
    <property type="entry name" value="BIFUNCTIONAL NON-HOMOLOGOUS END JOINING PROTEIN LIGD"/>
    <property type="match status" value="1"/>
</dbReference>
<dbReference type="InterPro" id="IPR033652">
    <property type="entry name" value="LigD_Pol-like_3"/>
</dbReference>
<evidence type="ECO:0000256" key="15">
    <source>
        <dbReference type="ARBA" id="ARBA00023172"/>
    </source>
</evidence>
<evidence type="ECO:0000256" key="6">
    <source>
        <dbReference type="ARBA" id="ARBA00022722"/>
    </source>
</evidence>
<evidence type="ECO:0000256" key="5">
    <source>
        <dbReference type="ARBA" id="ARBA00022695"/>
    </source>
</evidence>
<comment type="catalytic activity">
    <reaction evidence="20">
        <text>ATP + (deoxyribonucleotide)n-3'-hydroxyl + 5'-phospho-(deoxyribonucleotide)m = (deoxyribonucleotide)n+m + AMP + diphosphate.</text>
        <dbReference type="EC" id="6.5.1.1"/>
    </reaction>
</comment>
<evidence type="ECO:0000256" key="16">
    <source>
        <dbReference type="ARBA" id="ARBA00023204"/>
    </source>
</evidence>
<dbReference type="GO" id="GO:0004527">
    <property type="term" value="F:exonuclease activity"/>
    <property type="evidence" value="ECO:0007669"/>
    <property type="project" value="UniProtKB-KW"/>
</dbReference>
<keyword evidence="5" id="KW-0548">Nucleotidyltransferase</keyword>
<evidence type="ECO:0000256" key="21">
    <source>
        <dbReference type="ARBA" id="ARBA00049981"/>
    </source>
</evidence>
<evidence type="ECO:0000313" key="25">
    <source>
        <dbReference type="Proteomes" id="UP000075430"/>
    </source>
</evidence>
<sequence length="611" mass="70190">MVLTMQPILTSFPPEGSEWRYEVKYDGFRCLLHVGAAEVTLTSRNGQPLTSQFPEITFFAAQCFQLMKDKLPLTLDGELVYLINPYRADFERIQIRGRLKREEAIKKTAAERPCRFLAFDLLEVAGSSTASLPYSERKQVLFELLSEAKLPASPHHLAKEAIQYIPKHADFDPLWHTVVRYDGEGVVAKKTNSKWVENKRTPDWQKYKHMKTAHVLLTGFNPKNGYVTASVVKDGEIVPVASVSHGMQEEEKNAVRTIMETHGKKLKTGEYTLEPSICMTVQYLTVLQDTLREVSFVSFQFGMDWTDCTYKQLIVHSKTLHPKLQFTSLDKVIFKKREKTKEDFICYIVQISDFLLPFLKDRAVTVIRYPHGAPGESFFQKNKPDYTPDFISSVFDGSHEHIVCSDMSTLLWLANQLALEFHVPFQTIQSERPAEIVIDLDPPSRDDFLMAVQAAHVLKQLFESFGITSFPKLSGNKGIQLYIPLSPEAFTYEDTRRFTMLIADYCVRTYPDLFTTERFIKNRNGRLYLDYLQHAEGKTIISPYSTRGNELGTVAAPLYWNEVNTSLTPDDYTIDTVVERVKKHGDPFYDFYRQPQDEPLSMVLQQIKKKS</sequence>
<keyword evidence="14" id="KW-0238">DNA-binding</keyword>
<dbReference type="InterPro" id="IPR012310">
    <property type="entry name" value="DNA_ligase_ATP-dep_cent"/>
</dbReference>
<keyword evidence="15" id="KW-0233">DNA recombination</keyword>
<evidence type="ECO:0000256" key="18">
    <source>
        <dbReference type="ARBA" id="ARBA00023268"/>
    </source>
</evidence>
<dbReference type="InterPro" id="IPR052171">
    <property type="entry name" value="NHEJ_LigD"/>
</dbReference>
<dbReference type="Proteomes" id="UP000075430">
    <property type="component" value="Unassembled WGS sequence"/>
</dbReference>
<reference evidence="25" key="1">
    <citation type="submission" date="2016-02" db="EMBL/GenBank/DDBJ databases">
        <authorList>
            <person name="Dunlap C."/>
        </authorList>
    </citation>
    <scope>NUCLEOTIDE SEQUENCE [LARGE SCALE GENOMIC DNA]</scope>
    <source>
        <strain evidence="25">NRRL B-41092</strain>
    </source>
</reference>
<dbReference type="InterPro" id="IPR016059">
    <property type="entry name" value="DNA_ligase_ATP-dep_CS"/>
</dbReference>
<evidence type="ECO:0000259" key="23">
    <source>
        <dbReference type="PROSITE" id="PS50160"/>
    </source>
</evidence>
<dbReference type="Gene3D" id="3.30.470.30">
    <property type="entry name" value="DNA ligase/mRNA capping enzyme"/>
    <property type="match status" value="1"/>
</dbReference>
<dbReference type="EMBL" id="LSBA01000040">
    <property type="protein sequence ID" value="KXZ12727.1"/>
    <property type="molecule type" value="Genomic_DNA"/>
</dbReference>
<keyword evidence="25" id="KW-1185">Reference proteome</keyword>
<dbReference type="NCBIfam" id="NF007211">
    <property type="entry name" value="PRK09633.1"/>
    <property type="match status" value="1"/>
</dbReference>
<evidence type="ECO:0000313" key="24">
    <source>
        <dbReference type="EMBL" id="KXZ12727.1"/>
    </source>
</evidence>
<evidence type="ECO:0000256" key="1">
    <source>
        <dbReference type="ARBA" id="ARBA00001936"/>
    </source>
</evidence>
<dbReference type="OrthoDB" id="9802472at2"/>
<feature type="domain" description="ATP-dependent DNA ligase family profile" evidence="23">
    <location>
        <begin position="116"/>
        <end position="208"/>
    </location>
</feature>
<dbReference type="NCBIfam" id="TIGR02779">
    <property type="entry name" value="NHEJ_ligase_lig"/>
    <property type="match status" value="1"/>
</dbReference>
<dbReference type="Pfam" id="PF21686">
    <property type="entry name" value="LigD_Prim-Pol"/>
    <property type="match status" value="1"/>
</dbReference>
<evidence type="ECO:0000256" key="12">
    <source>
        <dbReference type="ARBA" id="ARBA00022840"/>
    </source>
</evidence>
<keyword evidence="4" id="KW-0808">Transferase</keyword>
<dbReference type="InterPro" id="IPR014145">
    <property type="entry name" value="LigD_pol_dom"/>
</dbReference>
<dbReference type="Gene3D" id="3.90.920.10">
    <property type="entry name" value="DNA primase, PRIM domain"/>
    <property type="match status" value="1"/>
</dbReference>
<comment type="caution">
    <text evidence="24">The sequence shown here is derived from an EMBL/GenBank/DDBJ whole genome shotgun (WGS) entry which is preliminary data.</text>
</comment>
<keyword evidence="17" id="KW-0464">Manganese</keyword>
<keyword evidence="3 24" id="KW-0436">Ligase</keyword>
<dbReference type="Pfam" id="PF01068">
    <property type="entry name" value="DNA_ligase_A_M"/>
    <property type="match status" value="1"/>
</dbReference>
<proteinExistence type="inferred from homology"/>
<evidence type="ECO:0000256" key="8">
    <source>
        <dbReference type="ARBA" id="ARBA00022741"/>
    </source>
</evidence>
<keyword evidence="9" id="KW-0227">DNA damage</keyword>
<dbReference type="STRING" id="1793963.AXI58_06345"/>
<dbReference type="PANTHER" id="PTHR42705:SF2">
    <property type="entry name" value="BIFUNCTIONAL NON-HOMOLOGOUS END JOINING PROTEIN LIGD"/>
    <property type="match status" value="1"/>
</dbReference>
<keyword evidence="16" id="KW-0234">DNA repair</keyword>
<gene>
    <name evidence="24" type="primary">ligD</name>
    <name evidence="24" type="ORF">AXI58_06345</name>
</gene>
<dbReference type="NCBIfam" id="TIGR02776">
    <property type="entry name" value="NHEJ_ligase_prk"/>
    <property type="match status" value="1"/>
</dbReference>
<comment type="cofactor">
    <cofactor evidence="1">
        <name>Mn(2+)</name>
        <dbReference type="ChEBI" id="CHEBI:29035"/>
    </cofactor>
</comment>
<dbReference type="InterPro" id="IPR014146">
    <property type="entry name" value="LigD_ligase_dom"/>
</dbReference>